<dbReference type="Pfam" id="PF00925">
    <property type="entry name" value="GTP_cyclohydro2"/>
    <property type="match status" value="1"/>
</dbReference>
<comment type="cofactor">
    <cofactor evidence="3">
        <name>Zn(2+)</name>
        <dbReference type="ChEBI" id="CHEBI:29105"/>
    </cofactor>
</comment>
<dbReference type="UniPathway" id="UPA00275">
    <property type="reaction ID" value="UER00400"/>
</dbReference>
<evidence type="ECO:0000256" key="7">
    <source>
        <dbReference type="ARBA" id="ARBA00008976"/>
    </source>
</evidence>
<dbReference type="EMBL" id="BFEA01000112">
    <property type="protein sequence ID" value="GBG69296.1"/>
    <property type="molecule type" value="Genomic_DNA"/>
</dbReference>
<comment type="cofactor">
    <cofactor evidence="2">
        <name>Mg(2+)</name>
        <dbReference type="ChEBI" id="CHEBI:18420"/>
    </cofactor>
</comment>
<evidence type="ECO:0000256" key="14">
    <source>
        <dbReference type="ARBA" id="ARBA00023134"/>
    </source>
</evidence>
<evidence type="ECO:0000256" key="6">
    <source>
        <dbReference type="ARBA" id="ARBA00005520"/>
    </source>
</evidence>
<dbReference type="InterPro" id="IPR000422">
    <property type="entry name" value="DHBP_synthase_RibB"/>
</dbReference>
<evidence type="ECO:0000313" key="22">
    <source>
        <dbReference type="Proteomes" id="UP000265515"/>
    </source>
</evidence>
<dbReference type="Proteomes" id="UP000265515">
    <property type="component" value="Unassembled WGS sequence"/>
</dbReference>
<keyword evidence="10" id="KW-0547">Nucleotide-binding</keyword>
<comment type="cofactor">
    <cofactor evidence="1">
        <name>Mn(2+)</name>
        <dbReference type="ChEBI" id="CHEBI:29035"/>
    </cofactor>
</comment>
<dbReference type="NCBIfam" id="TIGR00506">
    <property type="entry name" value="ribB"/>
    <property type="match status" value="1"/>
</dbReference>
<evidence type="ECO:0000256" key="18">
    <source>
        <dbReference type="ARBA" id="ARBA00049295"/>
    </source>
</evidence>
<keyword evidence="12" id="KW-0862">Zinc</keyword>
<dbReference type="PANTHER" id="PTHR21327">
    <property type="entry name" value="GTP CYCLOHYDROLASE II-RELATED"/>
    <property type="match status" value="1"/>
</dbReference>
<dbReference type="Gene3D" id="3.90.870.10">
    <property type="entry name" value="DHBP synthase"/>
    <property type="match status" value="1"/>
</dbReference>
<dbReference type="STRING" id="69332.A0A388KGZ1"/>
<organism evidence="21 22">
    <name type="scientific">Chara braunii</name>
    <name type="common">Braun's stonewort</name>
    <dbReference type="NCBI Taxonomy" id="69332"/>
    <lineage>
        <taxon>Eukaryota</taxon>
        <taxon>Viridiplantae</taxon>
        <taxon>Streptophyta</taxon>
        <taxon>Charophyceae</taxon>
        <taxon>Charales</taxon>
        <taxon>Characeae</taxon>
        <taxon>Chara</taxon>
    </lineage>
</organism>
<dbReference type="Gene3D" id="3.40.50.10990">
    <property type="entry name" value="GTP cyclohydrolase II"/>
    <property type="match status" value="1"/>
</dbReference>
<keyword evidence="14" id="KW-0342">GTP-binding</keyword>
<dbReference type="CDD" id="cd00641">
    <property type="entry name" value="GTP_cyclohydro2"/>
    <property type="match status" value="1"/>
</dbReference>
<dbReference type="GO" id="GO:0003935">
    <property type="term" value="F:GTP cyclohydrolase II activity"/>
    <property type="evidence" value="ECO:0007669"/>
    <property type="project" value="UniProtKB-EC"/>
</dbReference>
<dbReference type="NCBIfam" id="NF001591">
    <property type="entry name" value="PRK00393.1"/>
    <property type="match status" value="1"/>
</dbReference>
<keyword evidence="9" id="KW-0479">Metal-binding</keyword>
<evidence type="ECO:0000256" key="16">
    <source>
        <dbReference type="ARBA" id="ARBA00023239"/>
    </source>
</evidence>
<dbReference type="PANTHER" id="PTHR21327:SF18">
    <property type="entry name" value="3,4-DIHYDROXY-2-BUTANONE 4-PHOSPHATE SYNTHASE"/>
    <property type="match status" value="1"/>
</dbReference>
<evidence type="ECO:0000256" key="10">
    <source>
        <dbReference type="ARBA" id="ARBA00022741"/>
    </source>
</evidence>
<comment type="similarity">
    <text evidence="6">In the N-terminal section; belongs to the DHBP synthase family.</text>
</comment>
<dbReference type="SUPFAM" id="SSF55821">
    <property type="entry name" value="YrdC/RibB"/>
    <property type="match status" value="1"/>
</dbReference>
<keyword evidence="8" id="KW-0686">Riboflavin biosynthesis</keyword>
<dbReference type="GO" id="GO:0005829">
    <property type="term" value="C:cytosol"/>
    <property type="evidence" value="ECO:0007669"/>
    <property type="project" value="TreeGrafter"/>
</dbReference>
<feature type="domain" description="GTP cyclohydrolase II" evidence="20">
    <location>
        <begin position="434"/>
        <end position="600"/>
    </location>
</feature>
<evidence type="ECO:0000256" key="19">
    <source>
        <dbReference type="SAM" id="MobiDB-lite"/>
    </source>
</evidence>
<dbReference type="OrthoDB" id="60371at2759"/>
<dbReference type="FunFam" id="3.40.50.10990:FF:000001">
    <property type="entry name" value="Riboflavin biosynthesis protein RibBA"/>
    <property type="match status" value="1"/>
</dbReference>
<dbReference type="GO" id="GO:0046872">
    <property type="term" value="F:metal ion binding"/>
    <property type="evidence" value="ECO:0007669"/>
    <property type="project" value="UniProtKB-KW"/>
</dbReference>
<dbReference type="Gramene" id="GBG69296">
    <property type="protein sequence ID" value="GBG69296"/>
    <property type="gene ID" value="CBR_g3995"/>
</dbReference>
<evidence type="ECO:0000313" key="21">
    <source>
        <dbReference type="EMBL" id="GBG69296.1"/>
    </source>
</evidence>
<evidence type="ECO:0000256" key="3">
    <source>
        <dbReference type="ARBA" id="ARBA00001947"/>
    </source>
</evidence>
<keyword evidence="15" id="KW-0464">Manganese</keyword>
<dbReference type="GO" id="GO:0005525">
    <property type="term" value="F:GTP binding"/>
    <property type="evidence" value="ECO:0007669"/>
    <property type="project" value="UniProtKB-KW"/>
</dbReference>
<dbReference type="AlphaFoldDB" id="A0A388KGZ1"/>
<dbReference type="HAMAP" id="MF_00179">
    <property type="entry name" value="RibA"/>
    <property type="match status" value="1"/>
</dbReference>
<dbReference type="InterPro" id="IPR036144">
    <property type="entry name" value="RibA-like_sf"/>
</dbReference>
<evidence type="ECO:0000256" key="2">
    <source>
        <dbReference type="ARBA" id="ARBA00001946"/>
    </source>
</evidence>
<evidence type="ECO:0000256" key="4">
    <source>
        <dbReference type="ARBA" id="ARBA00004853"/>
    </source>
</evidence>
<comment type="catalytic activity">
    <reaction evidence="18">
        <text>GTP + 4 H2O = 2,5-diamino-6-hydroxy-4-(5-phosphoribosylamino)-pyrimidine + formate + 2 phosphate + 3 H(+)</text>
        <dbReference type="Rhea" id="RHEA:23704"/>
        <dbReference type="ChEBI" id="CHEBI:15377"/>
        <dbReference type="ChEBI" id="CHEBI:15378"/>
        <dbReference type="ChEBI" id="CHEBI:15740"/>
        <dbReference type="ChEBI" id="CHEBI:37565"/>
        <dbReference type="ChEBI" id="CHEBI:43474"/>
        <dbReference type="ChEBI" id="CHEBI:58614"/>
        <dbReference type="EC" id="3.5.4.25"/>
    </reaction>
</comment>
<dbReference type="Pfam" id="PF00926">
    <property type="entry name" value="DHBP_synthase"/>
    <property type="match status" value="1"/>
</dbReference>
<keyword evidence="16" id="KW-0456">Lyase</keyword>
<accession>A0A388KGZ1</accession>
<comment type="pathway">
    <text evidence="5">Cofactor biosynthesis; riboflavin biosynthesis; 2-hydroxy-3-oxobutyl phosphate from D-ribulose 5-phosphate: step 1/1.</text>
</comment>
<dbReference type="InterPro" id="IPR000926">
    <property type="entry name" value="RibA"/>
</dbReference>
<evidence type="ECO:0000256" key="17">
    <source>
        <dbReference type="ARBA" id="ARBA00023268"/>
    </source>
</evidence>
<protein>
    <recommendedName>
        <fullName evidence="20">GTP cyclohydrolase II domain-containing protein</fullName>
    </recommendedName>
</protein>
<evidence type="ECO:0000256" key="12">
    <source>
        <dbReference type="ARBA" id="ARBA00022833"/>
    </source>
</evidence>
<evidence type="ECO:0000256" key="15">
    <source>
        <dbReference type="ARBA" id="ARBA00023211"/>
    </source>
</evidence>
<feature type="region of interest" description="Disordered" evidence="19">
    <location>
        <begin position="640"/>
        <end position="670"/>
    </location>
</feature>
<dbReference type="NCBIfam" id="TIGR00505">
    <property type="entry name" value="ribA"/>
    <property type="match status" value="1"/>
</dbReference>
<dbReference type="HAMAP" id="MF_01283">
    <property type="entry name" value="RibBA"/>
    <property type="match status" value="1"/>
</dbReference>
<dbReference type="GO" id="GO:0008686">
    <property type="term" value="F:3,4-dihydroxy-2-butanone-4-phosphate synthase activity"/>
    <property type="evidence" value="ECO:0007669"/>
    <property type="project" value="InterPro"/>
</dbReference>
<keyword evidence="13" id="KW-0460">Magnesium</keyword>
<dbReference type="InterPro" id="IPR016299">
    <property type="entry name" value="Riboflavin_synth_RibBA"/>
</dbReference>
<sequence>MAAVLDRLHVVLGGGAETVGRLTATARRSNVSNASSLGAGQPHGFTGMAATAGSYGWKDSSCGVASVSAFADPLPARQGWLNFAAAARKGGAGQRKVLPMERELSLRDSAWLWGEAGPFALHVCRAGSSPGADGDVSSPCEREVCSAELNGSANLQSLNGGVTGGGVDGGNGGLVISLPTAHPASTGNNVSVLGRDMRQSAAEDSAFSSIEEAIEAIEQGKFVVVVDDEDRENEGDLIMAGSLVTEQAIAFMVRYTSGVVCVSMRGEDLDRLQIPLMVRETDNQEHKGTSFTVTVDGKEGVTTGISASDRAKTIRALSSPTSTWQDFNKPGHIFPLRYREGGVLVRQGHTEAACDLAMLAGLPPVGVLCEIVNEDGTMARLPQLKVFARSHGLHLITIADLYAYRVRIREQREESDASREAGYRPLPTSSILQRTAAARLPTSWGDFQAYSYLSIKDGIEHVAMVKGEVGDGHDVLVRVHSECLTGDIFKSERCDCGYQLSKAMEKINNAGRGVLVYLRGQEGRGIGLGHKLRAYNLQDDGFDTVDANLEMGLPVDSREYAIAALIMKDLGIKSVRLMTNNPAKYEGLVKHEVQVTGRVPVVSPITKENWRYLETKRSRMGHIYGSDLPQAALGIAVKSEEKEGTEHNGSSNGGLGKQETMAAGCNEGRR</sequence>
<comment type="pathway">
    <text evidence="4">Cofactor biosynthesis; riboflavin biosynthesis; 5-amino-6-(D-ribitylamino)uracil from GTP: step 1/4.</text>
</comment>
<dbReference type="InterPro" id="IPR032677">
    <property type="entry name" value="GTP_cyclohydro_II"/>
</dbReference>
<evidence type="ECO:0000256" key="9">
    <source>
        <dbReference type="ARBA" id="ARBA00022723"/>
    </source>
</evidence>
<evidence type="ECO:0000256" key="5">
    <source>
        <dbReference type="ARBA" id="ARBA00004904"/>
    </source>
</evidence>
<proteinExistence type="inferred from homology"/>
<dbReference type="GO" id="GO:0009231">
    <property type="term" value="P:riboflavin biosynthetic process"/>
    <property type="evidence" value="ECO:0007669"/>
    <property type="project" value="UniProtKB-UniPathway"/>
</dbReference>
<evidence type="ECO:0000259" key="20">
    <source>
        <dbReference type="Pfam" id="PF00925"/>
    </source>
</evidence>
<evidence type="ECO:0000256" key="8">
    <source>
        <dbReference type="ARBA" id="ARBA00022619"/>
    </source>
</evidence>
<comment type="similarity">
    <text evidence="7">In the C-terminal section; belongs to the GTP cyclohydrolase II family.</text>
</comment>
<comment type="caution">
    <text evidence="21">The sequence shown here is derived from an EMBL/GenBank/DDBJ whole genome shotgun (WGS) entry which is preliminary data.</text>
</comment>
<keyword evidence="11" id="KW-0378">Hydrolase</keyword>
<keyword evidence="22" id="KW-1185">Reference proteome</keyword>
<dbReference type="NCBIfam" id="NF006803">
    <property type="entry name" value="PRK09311.1"/>
    <property type="match status" value="1"/>
</dbReference>
<evidence type="ECO:0000256" key="13">
    <source>
        <dbReference type="ARBA" id="ARBA00022842"/>
    </source>
</evidence>
<gene>
    <name evidence="21" type="ORF">CBR_g3995</name>
</gene>
<reference evidence="21 22" key="1">
    <citation type="journal article" date="2018" name="Cell">
        <title>The Chara Genome: Secondary Complexity and Implications for Plant Terrestrialization.</title>
        <authorList>
            <person name="Nishiyama T."/>
            <person name="Sakayama H."/>
            <person name="Vries J.D."/>
            <person name="Buschmann H."/>
            <person name="Saint-Marcoux D."/>
            <person name="Ullrich K.K."/>
            <person name="Haas F.B."/>
            <person name="Vanderstraeten L."/>
            <person name="Becker D."/>
            <person name="Lang D."/>
            <person name="Vosolsobe S."/>
            <person name="Rombauts S."/>
            <person name="Wilhelmsson P.K.I."/>
            <person name="Janitza P."/>
            <person name="Kern R."/>
            <person name="Heyl A."/>
            <person name="Rumpler F."/>
            <person name="Villalobos L.I.A.C."/>
            <person name="Clay J.M."/>
            <person name="Skokan R."/>
            <person name="Toyoda A."/>
            <person name="Suzuki Y."/>
            <person name="Kagoshima H."/>
            <person name="Schijlen E."/>
            <person name="Tajeshwar N."/>
            <person name="Catarino B."/>
            <person name="Hetherington A.J."/>
            <person name="Saltykova A."/>
            <person name="Bonnot C."/>
            <person name="Breuninger H."/>
            <person name="Symeonidi A."/>
            <person name="Radhakrishnan G.V."/>
            <person name="Van Nieuwerburgh F."/>
            <person name="Deforce D."/>
            <person name="Chang C."/>
            <person name="Karol K.G."/>
            <person name="Hedrich R."/>
            <person name="Ulvskov P."/>
            <person name="Glockner G."/>
            <person name="Delwiche C.F."/>
            <person name="Petrasek J."/>
            <person name="Van de Peer Y."/>
            <person name="Friml J."/>
            <person name="Beilby M."/>
            <person name="Dolan L."/>
            <person name="Kohara Y."/>
            <person name="Sugano S."/>
            <person name="Fujiyama A."/>
            <person name="Delaux P.-M."/>
            <person name="Quint M."/>
            <person name="TheiBen G."/>
            <person name="Hagemann M."/>
            <person name="Harholt J."/>
            <person name="Dunand C."/>
            <person name="Zachgo S."/>
            <person name="Langdale J."/>
            <person name="Maumus F."/>
            <person name="Straeten D.V.D."/>
            <person name="Gould S.B."/>
            <person name="Rensing S.A."/>
        </authorList>
    </citation>
    <scope>NUCLEOTIDE SEQUENCE [LARGE SCALE GENOMIC DNA]</scope>
    <source>
        <strain evidence="21 22">S276</strain>
    </source>
</reference>
<keyword evidence="17" id="KW-0511">Multifunctional enzyme</keyword>
<evidence type="ECO:0000256" key="11">
    <source>
        <dbReference type="ARBA" id="ARBA00022801"/>
    </source>
</evidence>
<dbReference type="HAMAP" id="MF_00180">
    <property type="entry name" value="RibB"/>
    <property type="match status" value="1"/>
</dbReference>
<evidence type="ECO:0000256" key="1">
    <source>
        <dbReference type="ARBA" id="ARBA00001936"/>
    </source>
</evidence>
<dbReference type="OMA" id="KENWRYL"/>
<dbReference type="FunFam" id="3.90.870.10:FF:000001">
    <property type="entry name" value="Riboflavin biosynthesis protein RibBA"/>
    <property type="match status" value="1"/>
</dbReference>
<dbReference type="InterPro" id="IPR017945">
    <property type="entry name" value="DHBP_synth_RibB-like_a/b_dom"/>
</dbReference>
<dbReference type="SUPFAM" id="SSF142695">
    <property type="entry name" value="RibA-like"/>
    <property type="match status" value="1"/>
</dbReference>
<name>A0A388KGZ1_CHABU</name>